<keyword evidence="2" id="KW-1185">Reference proteome</keyword>
<accession>A0A542YF05</accession>
<dbReference type="Proteomes" id="UP000317998">
    <property type="component" value="Unassembled WGS sequence"/>
</dbReference>
<sequence>MIRITHPRPQAGRQKDLGIEFRDGVAEVTELHPVREQALVQHGYAVEVIEPELIDLEALTVRELRDIADTEGIDLPKGVKKAEMVDLISRAPVAEAIAIELPTVAGWYADPEGAVFYLAEDGSWMSPDSYGADPQTVAGHRPLIATDTPSGD</sequence>
<dbReference type="EMBL" id="VFOM01000002">
    <property type="protein sequence ID" value="TQL46676.1"/>
    <property type="molecule type" value="Genomic_DNA"/>
</dbReference>
<name>A0A542YF05_9MICO</name>
<protein>
    <submittedName>
        <fullName evidence="1">Uncharacterized protein</fullName>
    </submittedName>
</protein>
<comment type="caution">
    <text evidence="1">The sequence shown here is derived from an EMBL/GenBank/DDBJ whole genome shotgun (WGS) entry which is preliminary data.</text>
</comment>
<dbReference type="AlphaFoldDB" id="A0A542YF05"/>
<dbReference type="OrthoDB" id="5123993at2"/>
<proteinExistence type="predicted"/>
<reference evidence="1 2" key="1">
    <citation type="submission" date="2019-06" db="EMBL/GenBank/DDBJ databases">
        <title>Sequencing the genomes of 1000 actinobacteria strains.</title>
        <authorList>
            <person name="Klenk H.-P."/>
        </authorList>
    </citation>
    <scope>NUCLEOTIDE SEQUENCE [LARGE SCALE GENOMIC DNA]</scope>
    <source>
        <strain evidence="1 2">DSM 26477</strain>
    </source>
</reference>
<gene>
    <name evidence="1" type="ORF">FB562_2200</name>
</gene>
<dbReference type="RefSeq" id="WP_141881326.1">
    <property type="nucleotide sequence ID" value="NZ_VFOM01000002.1"/>
</dbReference>
<organism evidence="1 2">
    <name type="scientific">Homoserinimonas aerilata</name>
    <dbReference type="NCBI Taxonomy" id="1162970"/>
    <lineage>
        <taxon>Bacteria</taxon>
        <taxon>Bacillati</taxon>
        <taxon>Actinomycetota</taxon>
        <taxon>Actinomycetes</taxon>
        <taxon>Micrococcales</taxon>
        <taxon>Microbacteriaceae</taxon>
        <taxon>Homoserinimonas</taxon>
    </lineage>
</organism>
<evidence type="ECO:0000313" key="1">
    <source>
        <dbReference type="EMBL" id="TQL46676.1"/>
    </source>
</evidence>
<evidence type="ECO:0000313" key="2">
    <source>
        <dbReference type="Proteomes" id="UP000317998"/>
    </source>
</evidence>